<dbReference type="GO" id="GO:0015192">
    <property type="term" value="F:L-phenylalanine transmembrane transporter activity"/>
    <property type="evidence" value="ECO:0007669"/>
    <property type="project" value="TreeGrafter"/>
</dbReference>
<evidence type="ECO:0000256" key="1">
    <source>
        <dbReference type="ARBA" id="ARBA00022448"/>
    </source>
</evidence>
<dbReference type="CDD" id="cd03219">
    <property type="entry name" value="ABC_Mj1267_LivG_branched"/>
    <property type="match status" value="1"/>
</dbReference>
<dbReference type="SMART" id="SM00382">
    <property type="entry name" value="AAA"/>
    <property type="match status" value="1"/>
</dbReference>
<dbReference type="EMBL" id="CP059066">
    <property type="protein sequence ID" value="QSQ07891.1"/>
    <property type="molecule type" value="Genomic_DNA"/>
</dbReference>
<dbReference type="PANTHER" id="PTHR45772:SF7">
    <property type="entry name" value="AMINO ACID ABC TRANSPORTER ATP-BINDING PROTEIN"/>
    <property type="match status" value="1"/>
</dbReference>
<name>A0A8A0RHE0_9FIRM</name>
<protein>
    <submittedName>
        <fullName evidence="5">Arginine transport ATP-binding protein ArtM</fullName>
    </submittedName>
</protein>
<gene>
    <name evidence="5" type="primary">artM</name>
    <name evidence="5" type="ORF">H0A61_00208</name>
</gene>
<dbReference type="GO" id="GO:0015188">
    <property type="term" value="F:L-isoleucine transmembrane transporter activity"/>
    <property type="evidence" value="ECO:0007669"/>
    <property type="project" value="TreeGrafter"/>
</dbReference>
<dbReference type="GO" id="GO:1903806">
    <property type="term" value="P:L-isoleucine import across plasma membrane"/>
    <property type="evidence" value="ECO:0007669"/>
    <property type="project" value="TreeGrafter"/>
</dbReference>
<dbReference type="GO" id="GO:0042941">
    <property type="term" value="P:D-alanine transmembrane transport"/>
    <property type="evidence" value="ECO:0007669"/>
    <property type="project" value="TreeGrafter"/>
</dbReference>
<dbReference type="Proteomes" id="UP000662904">
    <property type="component" value="Chromosome"/>
</dbReference>
<organism evidence="5 6">
    <name type="scientific">Koleobacter methoxysyntrophicus</name>
    <dbReference type="NCBI Taxonomy" id="2751313"/>
    <lineage>
        <taxon>Bacteria</taxon>
        <taxon>Bacillati</taxon>
        <taxon>Bacillota</taxon>
        <taxon>Clostridia</taxon>
        <taxon>Koleobacterales</taxon>
        <taxon>Koleobacteraceae</taxon>
        <taxon>Koleobacter</taxon>
    </lineage>
</organism>
<dbReference type="SUPFAM" id="SSF52540">
    <property type="entry name" value="P-loop containing nucleoside triphosphate hydrolases"/>
    <property type="match status" value="1"/>
</dbReference>
<evidence type="ECO:0000256" key="3">
    <source>
        <dbReference type="ARBA" id="ARBA00022840"/>
    </source>
</evidence>
<dbReference type="Pfam" id="PF00005">
    <property type="entry name" value="ABC_tran"/>
    <property type="match status" value="1"/>
</dbReference>
<keyword evidence="6" id="KW-1185">Reference proteome</keyword>
<dbReference type="RefSeq" id="WP_206708139.1">
    <property type="nucleotide sequence ID" value="NZ_CP059066.1"/>
</dbReference>
<reference evidence="5" key="1">
    <citation type="submission" date="2020-07" db="EMBL/GenBank/DDBJ databases">
        <title>Koleobacter methoxysyntrophicus gen. nov., sp. nov., a novel anaerobic bacterium isolated from deep subsurface oil field and proposal of Koleobacterales ord. nov. in the phylum Firmicutes.</title>
        <authorList>
            <person name="Sakamoto S."/>
            <person name="Tamaki H."/>
        </authorList>
    </citation>
    <scope>NUCLEOTIDE SEQUENCE</scope>
    <source>
        <strain evidence="5">NRmbB1</strain>
    </source>
</reference>
<evidence type="ECO:0000259" key="4">
    <source>
        <dbReference type="PROSITE" id="PS50893"/>
    </source>
</evidence>
<dbReference type="InterPro" id="IPR051120">
    <property type="entry name" value="ABC_AA/LPS_Transport"/>
</dbReference>
<dbReference type="KEGG" id="kme:H0A61_00208"/>
<dbReference type="InterPro" id="IPR003593">
    <property type="entry name" value="AAA+_ATPase"/>
</dbReference>
<dbReference type="GO" id="GO:0005524">
    <property type="term" value="F:ATP binding"/>
    <property type="evidence" value="ECO:0007669"/>
    <property type="project" value="UniProtKB-KW"/>
</dbReference>
<dbReference type="GO" id="GO:0005886">
    <property type="term" value="C:plasma membrane"/>
    <property type="evidence" value="ECO:0007669"/>
    <property type="project" value="TreeGrafter"/>
</dbReference>
<evidence type="ECO:0000256" key="2">
    <source>
        <dbReference type="ARBA" id="ARBA00022741"/>
    </source>
</evidence>
<evidence type="ECO:0000313" key="6">
    <source>
        <dbReference type="Proteomes" id="UP000662904"/>
    </source>
</evidence>
<keyword evidence="3 5" id="KW-0067">ATP-binding</keyword>
<accession>A0A8A0RHE0</accession>
<feature type="domain" description="ABC transporter" evidence="4">
    <location>
        <begin position="8"/>
        <end position="250"/>
    </location>
</feature>
<dbReference type="PROSITE" id="PS50893">
    <property type="entry name" value="ABC_TRANSPORTER_2"/>
    <property type="match status" value="1"/>
</dbReference>
<dbReference type="Pfam" id="PF12399">
    <property type="entry name" value="BCA_ABC_TP_C"/>
    <property type="match status" value="1"/>
</dbReference>
<dbReference type="AlphaFoldDB" id="A0A8A0RHE0"/>
<keyword evidence="2" id="KW-0547">Nucleotide-binding</keyword>
<dbReference type="Gene3D" id="3.40.50.300">
    <property type="entry name" value="P-loop containing nucleotide triphosphate hydrolases"/>
    <property type="match status" value="1"/>
</dbReference>
<dbReference type="InterPro" id="IPR032823">
    <property type="entry name" value="BCA_ABC_TP_C"/>
</dbReference>
<dbReference type="GO" id="GO:1903805">
    <property type="term" value="P:L-valine import across plasma membrane"/>
    <property type="evidence" value="ECO:0007669"/>
    <property type="project" value="TreeGrafter"/>
</dbReference>
<dbReference type="FunFam" id="3.40.50.300:FF:000421">
    <property type="entry name" value="Branched-chain amino acid ABC transporter ATP-binding protein"/>
    <property type="match status" value="1"/>
</dbReference>
<dbReference type="GO" id="GO:0016887">
    <property type="term" value="F:ATP hydrolysis activity"/>
    <property type="evidence" value="ECO:0007669"/>
    <property type="project" value="InterPro"/>
</dbReference>
<dbReference type="PANTHER" id="PTHR45772">
    <property type="entry name" value="CONSERVED COMPONENT OF ABC TRANSPORTER FOR NATURAL AMINO ACIDS-RELATED"/>
    <property type="match status" value="1"/>
</dbReference>
<dbReference type="GO" id="GO:0005304">
    <property type="term" value="F:L-valine transmembrane transporter activity"/>
    <property type="evidence" value="ECO:0007669"/>
    <property type="project" value="TreeGrafter"/>
</dbReference>
<dbReference type="InterPro" id="IPR027417">
    <property type="entry name" value="P-loop_NTPase"/>
</dbReference>
<evidence type="ECO:0000313" key="5">
    <source>
        <dbReference type="EMBL" id="QSQ07891.1"/>
    </source>
</evidence>
<keyword evidence="1" id="KW-0813">Transport</keyword>
<sequence length="255" mass="28407">MEKDNGILEVRNLKKYFGGLKALDGVSFKLFEGETLGIIGPNGAGKTTLFNTICGVYPPTGGSILLRGKEIHGLKSHQIARMGIARTFQIVHPFRDLTVLDNVVMALGKNNYTGFINIFKISHTGENVEKARQLLKRVGILDYQYEKAENLSLGYKRRLEIARALALDPVILMLDEPCAGLSYDATREFMEMIYRLKEQGATIVIVEHNMQVAMGVSDRIVVLNYGEKIAEGPPERIKQDPYVIEAYLGKDDESA</sequence>
<proteinExistence type="predicted"/>
<dbReference type="GO" id="GO:0015808">
    <property type="term" value="P:L-alanine transport"/>
    <property type="evidence" value="ECO:0007669"/>
    <property type="project" value="TreeGrafter"/>
</dbReference>
<dbReference type="InterPro" id="IPR003439">
    <property type="entry name" value="ABC_transporter-like_ATP-bd"/>
</dbReference>